<dbReference type="WBParaSite" id="nRc.2.0.1.t24101-RA">
    <property type="protein sequence ID" value="nRc.2.0.1.t24101-RA"/>
    <property type="gene ID" value="nRc.2.0.1.g24101"/>
</dbReference>
<reference evidence="2" key="1">
    <citation type="submission" date="2022-11" db="UniProtKB">
        <authorList>
            <consortium name="WormBaseParasite"/>
        </authorList>
    </citation>
    <scope>IDENTIFICATION</scope>
</reference>
<name>A0A915JEV5_ROMCU</name>
<sequence>MQQLISTTAAAAIARNNLLTPWPLPVTSWFHGEESHDIYIPNETLYEIERALAYGWSPARVKPKAPSTDTLYNNEFCHTAPGEDNIPCITPQRCPPPTVNPYGFWDYPPNDYYDHPQPCFDLLCTSHHEEDSRIKKIVDNMHPLRIDGSPTKK</sequence>
<protein>
    <submittedName>
        <fullName evidence="2">Uncharacterized protein</fullName>
    </submittedName>
</protein>
<proteinExistence type="predicted"/>
<organism evidence="1 2">
    <name type="scientific">Romanomermis culicivorax</name>
    <name type="common">Nematode worm</name>
    <dbReference type="NCBI Taxonomy" id="13658"/>
    <lineage>
        <taxon>Eukaryota</taxon>
        <taxon>Metazoa</taxon>
        <taxon>Ecdysozoa</taxon>
        <taxon>Nematoda</taxon>
        <taxon>Enoplea</taxon>
        <taxon>Dorylaimia</taxon>
        <taxon>Mermithida</taxon>
        <taxon>Mermithoidea</taxon>
        <taxon>Mermithidae</taxon>
        <taxon>Romanomermis</taxon>
    </lineage>
</organism>
<keyword evidence="1" id="KW-1185">Reference proteome</keyword>
<evidence type="ECO:0000313" key="2">
    <source>
        <dbReference type="WBParaSite" id="nRc.2.0.1.t24101-RA"/>
    </source>
</evidence>
<dbReference type="Proteomes" id="UP000887565">
    <property type="component" value="Unplaced"/>
</dbReference>
<dbReference type="AlphaFoldDB" id="A0A915JEV5"/>
<accession>A0A915JEV5</accession>
<evidence type="ECO:0000313" key="1">
    <source>
        <dbReference type="Proteomes" id="UP000887565"/>
    </source>
</evidence>